<proteinExistence type="predicted"/>
<sequence length="209" mass="24507">MRLKTKSEKDPRNFDLLRFNRLRNSLNRLEFFESMEVKSTIKDSVEVLTLRKLSGLPDSAILKVAGEIRPADAPAGFFALFEYPFKIGFKWPFSPLLRAFMTRFNLSSSQLMPQFWRVIQVIERVTKDWGRTAFSVNDLLTAYSVKPTDYDRYNAILERPWIHDMRAVPSTYHQKIKFPSPWGVQEIVSEKKIARECYKITMKTKSQDI</sequence>
<protein>
    <submittedName>
        <fullName evidence="1">Uncharacterized protein</fullName>
    </submittedName>
</protein>
<dbReference type="PANTHER" id="PTHR33240:SF8">
    <property type="entry name" value="OS03G0439900 PROTEIN"/>
    <property type="match status" value="1"/>
</dbReference>
<dbReference type="EMBL" id="JARYMX010000004">
    <property type="protein sequence ID" value="KAJ9552809.1"/>
    <property type="molecule type" value="Genomic_DNA"/>
</dbReference>
<reference evidence="1" key="1">
    <citation type="submission" date="2023-03" db="EMBL/GenBank/DDBJ databases">
        <title>Chromosome-scale reference genome and RAD-based genetic map of yellow starthistle (Centaurea solstitialis) reveal putative structural variation and QTLs associated with invader traits.</title>
        <authorList>
            <person name="Reatini B."/>
            <person name="Cang F.A."/>
            <person name="Jiang Q."/>
            <person name="Mckibben M.T.W."/>
            <person name="Barker M.S."/>
            <person name="Rieseberg L.H."/>
            <person name="Dlugosch K.M."/>
        </authorList>
    </citation>
    <scope>NUCLEOTIDE SEQUENCE</scope>
    <source>
        <strain evidence="1">CAN-66</strain>
        <tissue evidence="1">Leaf</tissue>
    </source>
</reference>
<accession>A0AA38T1T2</accession>
<gene>
    <name evidence="1" type="ORF">OSB04_016854</name>
</gene>
<comment type="caution">
    <text evidence="1">The sequence shown here is derived from an EMBL/GenBank/DDBJ whole genome shotgun (WGS) entry which is preliminary data.</text>
</comment>
<organism evidence="1 2">
    <name type="scientific">Centaurea solstitialis</name>
    <name type="common">yellow star-thistle</name>
    <dbReference type="NCBI Taxonomy" id="347529"/>
    <lineage>
        <taxon>Eukaryota</taxon>
        <taxon>Viridiplantae</taxon>
        <taxon>Streptophyta</taxon>
        <taxon>Embryophyta</taxon>
        <taxon>Tracheophyta</taxon>
        <taxon>Spermatophyta</taxon>
        <taxon>Magnoliopsida</taxon>
        <taxon>eudicotyledons</taxon>
        <taxon>Gunneridae</taxon>
        <taxon>Pentapetalae</taxon>
        <taxon>asterids</taxon>
        <taxon>campanulids</taxon>
        <taxon>Asterales</taxon>
        <taxon>Asteraceae</taxon>
        <taxon>Carduoideae</taxon>
        <taxon>Cardueae</taxon>
        <taxon>Centaureinae</taxon>
        <taxon>Centaurea</taxon>
    </lineage>
</organism>
<dbReference type="PANTHER" id="PTHR33240">
    <property type="entry name" value="OS08G0508500 PROTEIN"/>
    <property type="match status" value="1"/>
</dbReference>
<name>A0AA38T1T2_9ASTR</name>
<evidence type="ECO:0000313" key="1">
    <source>
        <dbReference type="EMBL" id="KAJ9552809.1"/>
    </source>
</evidence>
<evidence type="ECO:0000313" key="2">
    <source>
        <dbReference type="Proteomes" id="UP001172457"/>
    </source>
</evidence>
<dbReference type="AlphaFoldDB" id="A0AA38T1T2"/>
<keyword evidence="2" id="KW-1185">Reference proteome</keyword>
<dbReference type="Proteomes" id="UP001172457">
    <property type="component" value="Chromosome 4"/>
</dbReference>